<dbReference type="Pfam" id="PF01738">
    <property type="entry name" value="DLH"/>
    <property type="match status" value="1"/>
</dbReference>
<dbReference type="SUPFAM" id="SSF53474">
    <property type="entry name" value="alpha/beta-Hydrolases"/>
    <property type="match status" value="1"/>
</dbReference>
<feature type="domain" description="Dienelactone hydrolase" evidence="1">
    <location>
        <begin position="40"/>
        <end position="259"/>
    </location>
</feature>
<dbReference type="AlphaFoldDB" id="A0A644TAT7"/>
<proteinExistence type="predicted"/>
<accession>A0A644TAT7</accession>
<dbReference type="PANTHER" id="PTHR22946">
    <property type="entry name" value="DIENELACTONE HYDROLASE DOMAIN-CONTAINING PROTEIN-RELATED"/>
    <property type="match status" value="1"/>
</dbReference>
<reference evidence="2" key="1">
    <citation type="submission" date="2019-08" db="EMBL/GenBank/DDBJ databases">
        <authorList>
            <person name="Kucharzyk K."/>
            <person name="Murdoch R.W."/>
            <person name="Higgins S."/>
            <person name="Loffler F."/>
        </authorList>
    </citation>
    <scope>NUCLEOTIDE SEQUENCE</scope>
</reference>
<gene>
    <name evidence="2" type="ORF">SDC9_09697</name>
</gene>
<organism evidence="2">
    <name type="scientific">bioreactor metagenome</name>
    <dbReference type="NCBI Taxonomy" id="1076179"/>
    <lineage>
        <taxon>unclassified sequences</taxon>
        <taxon>metagenomes</taxon>
        <taxon>ecological metagenomes</taxon>
    </lineage>
</organism>
<dbReference type="Gene3D" id="3.40.50.1820">
    <property type="entry name" value="alpha/beta hydrolase"/>
    <property type="match status" value="1"/>
</dbReference>
<dbReference type="InterPro" id="IPR050261">
    <property type="entry name" value="FrsA_esterase"/>
</dbReference>
<evidence type="ECO:0000313" key="2">
    <source>
        <dbReference type="EMBL" id="MPL64048.1"/>
    </source>
</evidence>
<dbReference type="InterPro" id="IPR029058">
    <property type="entry name" value="AB_hydrolase_fold"/>
</dbReference>
<evidence type="ECO:0000259" key="1">
    <source>
        <dbReference type="Pfam" id="PF01738"/>
    </source>
</evidence>
<protein>
    <recommendedName>
        <fullName evidence="1">Dienelactone hydrolase domain-containing protein</fullName>
    </recommendedName>
</protein>
<dbReference type="EMBL" id="VSSQ01000023">
    <property type="protein sequence ID" value="MPL64048.1"/>
    <property type="molecule type" value="Genomic_DNA"/>
</dbReference>
<dbReference type="InterPro" id="IPR002925">
    <property type="entry name" value="Dienelactn_hydro"/>
</dbReference>
<comment type="caution">
    <text evidence="2">The sequence shown here is derived from an EMBL/GenBank/DDBJ whole genome shotgun (WGS) entry which is preliminary data.</text>
</comment>
<dbReference type="PANTHER" id="PTHR22946:SF0">
    <property type="entry name" value="DIENELACTONE HYDROLASE DOMAIN-CONTAINING PROTEIN"/>
    <property type="match status" value="1"/>
</dbReference>
<sequence length="261" mass="29354">MKRFSYSLLLFFVFGFVFSQSKILVKETTYSSEGKNFKSYVAYDASKKGKLPVVMIVPEWWGVNDYAKYRAKKIAELGYFAMVVDMYGEGKSVETPQEAQELATPFYQNAVLAKQNFDAATAHVKTFKNANSGKVAAIGYCFGGAMVLNMARQNPELKGVVSFHGNLMTGVKPAHNNVKILVCNGAADNFVPEKEIEEFKKEMTENKFDYKFINYPNAVHAFSNPNSTAVGKKFNMNIAYNKSADVKSWQEMKTFLAKIFK</sequence>
<name>A0A644TAT7_9ZZZZ</name>
<dbReference type="GO" id="GO:0016787">
    <property type="term" value="F:hydrolase activity"/>
    <property type="evidence" value="ECO:0007669"/>
    <property type="project" value="InterPro"/>
</dbReference>